<dbReference type="PANTHER" id="PTHR33148:SF3">
    <property type="entry name" value="DUF4228 DOMAIN PROTEIN"/>
    <property type="match status" value="1"/>
</dbReference>
<name>A0AAV9AI98_ACOGR</name>
<dbReference type="Pfam" id="PF14009">
    <property type="entry name" value="PADRE"/>
    <property type="match status" value="1"/>
</dbReference>
<dbReference type="AlphaFoldDB" id="A0AAV9AI98"/>
<dbReference type="InterPro" id="IPR025322">
    <property type="entry name" value="PADRE_dom"/>
</dbReference>
<reference evidence="1" key="1">
    <citation type="journal article" date="2023" name="Nat. Commun.">
        <title>Diploid and tetraploid genomes of Acorus and the evolution of monocots.</title>
        <authorList>
            <person name="Ma L."/>
            <person name="Liu K.W."/>
            <person name="Li Z."/>
            <person name="Hsiao Y.Y."/>
            <person name="Qi Y."/>
            <person name="Fu T."/>
            <person name="Tang G.D."/>
            <person name="Zhang D."/>
            <person name="Sun W.H."/>
            <person name="Liu D.K."/>
            <person name="Li Y."/>
            <person name="Chen G.Z."/>
            <person name="Liu X.D."/>
            <person name="Liao X.Y."/>
            <person name="Jiang Y.T."/>
            <person name="Yu X."/>
            <person name="Hao Y."/>
            <person name="Huang J."/>
            <person name="Zhao X.W."/>
            <person name="Ke S."/>
            <person name="Chen Y.Y."/>
            <person name="Wu W.L."/>
            <person name="Hsu J.L."/>
            <person name="Lin Y.F."/>
            <person name="Huang M.D."/>
            <person name="Li C.Y."/>
            <person name="Huang L."/>
            <person name="Wang Z.W."/>
            <person name="Zhao X."/>
            <person name="Zhong W.Y."/>
            <person name="Peng D.H."/>
            <person name="Ahmad S."/>
            <person name="Lan S."/>
            <person name="Zhang J.S."/>
            <person name="Tsai W.C."/>
            <person name="Van de Peer Y."/>
            <person name="Liu Z.J."/>
        </authorList>
    </citation>
    <scope>NUCLEOTIDE SEQUENCE</scope>
    <source>
        <strain evidence="1">SCP</strain>
    </source>
</reference>
<dbReference type="PANTHER" id="PTHR33148">
    <property type="entry name" value="PLASTID MOVEMENT IMPAIRED PROTEIN-RELATED"/>
    <property type="match status" value="1"/>
</dbReference>
<evidence type="ECO:0000313" key="2">
    <source>
        <dbReference type="Proteomes" id="UP001179952"/>
    </source>
</evidence>
<dbReference type="EMBL" id="JAUJYN010000009">
    <property type="protein sequence ID" value="KAK1263933.1"/>
    <property type="molecule type" value="Genomic_DNA"/>
</dbReference>
<organism evidence="1 2">
    <name type="scientific">Acorus gramineus</name>
    <name type="common">Dwarf sweet flag</name>
    <dbReference type="NCBI Taxonomy" id="55184"/>
    <lineage>
        <taxon>Eukaryota</taxon>
        <taxon>Viridiplantae</taxon>
        <taxon>Streptophyta</taxon>
        <taxon>Embryophyta</taxon>
        <taxon>Tracheophyta</taxon>
        <taxon>Spermatophyta</taxon>
        <taxon>Magnoliopsida</taxon>
        <taxon>Liliopsida</taxon>
        <taxon>Acoraceae</taxon>
        <taxon>Acorus</taxon>
    </lineage>
</organism>
<accession>A0AAV9AI98</accession>
<gene>
    <name evidence="1" type="ORF">QJS04_geneDACA011876</name>
</gene>
<keyword evidence="2" id="KW-1185">Reference proteome</keyword>
<evidence type="ECO:0000313" key="1">
    <source>
        <dbReference type="EMBL" id="KAK1263933.1"/>
    </source>
</evidence>
<reference evidence="1" key="2">
    <citation type="submission" date="2023-06" db="EMBL/GenBank/DDBJ databases">
        <authorList>
            <person name="Ma L."/>
            <person name="Liu K.-W."/>
            <person name="Li Z."/>
            <person name="Hsiao Y.-Y."/>
            <person name="Qi Y."/>
            <person name="Fu T."/>
            <person name="Tang G."/>
            <person name="Zhang D."/>
            <person name="Sun W.-H."/>
            <person name="Liu D.-K."/>
            <person name="Li Y."/>
            <person name="Chen G.-Z."/>
            <person name="Liu X.-D."/>
            <person name="Liao X.-Y."/>
            <person name="Jiang Y.-T."/>
            <person name="Yu X."/>
            <person name="Hao Y."/>
            <person name="Huang J."/>
            <person name="Zhao X.-W."/>
            <person name="Ke S."/>
            <person name="Chen Y.-Y."/>
            <person name="Wu W.-L."/>
            <person name="Hsu J.-L."/>
            <person name="Lin Y.-F."/>
            <person name="Huang M.-D."/>
            <person name="Li C.-Y."/>
            <person name="Huang L."/>
            <person name="Wang Z.-W."/>
            <person name="Zhao X."/>
            <person name="Zhong W.-Y."/>
            <person name="Peng D.-H."/>
            <person name="Ahmad S."/>
            <person name="Lan S."/>
            <person name="Zhang J.-S."/>
            <person name="Tsai W.-C."/>
            <person name="Van De Peer Y."/>
            <person name="Liu Z.-J."/>
        </authorList>
    </citation>
    <scope>NUCLEOTIDE SEQUENCE</scope>
    <source>
        <strain evidence="1">SCP</strain>
        <tissue evidence="1">Leaves</tissue>
    </source>
</reference>
<dbReference type="Proteomes" id="UP001179952">
    <property type="component" value="Unassembled WGS sequence"/>
</dbReference>
<proteinExistence type="predicted"/>
<comment type="caution">
    <text evidence="1">The sequence shown here is derived from an EMBL/GenBank/DDBJ whole genome shotgun (WGS) entry which is preliminary data.</text>
</comment>
<protein>
    <submittedName>
        <fullName evidence="1">Uncharacterized protein</fullName>
    </submittedName>
</protein>
<sequence length="180" mass="19373">MGNHFGLRRTSTKLMKIDGETIKLKPPLPSISDVLRDHPGHVILDSDEVRLFGVRANPVEPPRSLLPKKLYFLVELPKAPDRGVRRARSGALHVGAKERLEGLMLSRRSVSDLASAAGRSGRRVSFSECGGGGSGSGAVRLKMRLPKAEVEKVVEASADASEAAERIVRLCMEGGGVNDK</sequence>